<comment type="caution">
    <text evidence="18">The sequence shown here is derived from an EMBL/GenBank/DDBJ whole genome shotgun (WGS) entry which is preliminary data.</text>
</comment>
<accession>A0A2M8F9M7</accession>
<dbReference type="CDD" id="cd01746">
    <property type="entry name" value="GATase1_CTP_Synthase"/>
    <property type="match status" value="1"/>
</dbReference>
<sequence>MAKKTRPKYIFVVGGVLSGVGKGVTTASIGAIMKAKGFKTTALKADPYINVDAGTMNPIEHGEVFVTDDKDETDQDMGNYERFLDIDLTSMNYMTTGRVYQTVINNERSMKYKGRCVQVVPHIPEEIIGRIKRAQKLHDAEIVMIEIGGTVGEYENILFLEAARELQMANPGDVAVVLVSYLPVPAHLGEMKTKPTQHASRLLNQAGLQADLLIARGRMELDAPRREKLATFCGVPKENCISAPDVASIYEIPLKFEDQQVGNKLLKTLGLTSRKTDLTPWNTFVKKIHNSTKEVKIAVVGKYFGTGNFTLADSYISVIESIKHAAWFHNVKPVLEWVDSEEFSAQGGSALGGEKEAKKLVAEKLSKYNGIIVPGGFGTRGIEGIISAIQFAREKKIPYLGLCYGMQLATIEFARHVLKKKGAHTVEVNEKAPHQIIVVNPNQAKNIAEEKYGGTMRLGAYDCDLLAGSKTREAYGTAHISERHRHRYEFNNEYREEMDNAGLKVVGVNPESDLVEIVELENHPFFVGTQFHPEFKSRPMRPHPLFREFVKAAKK</sequence>
<comment type="catalytic activity">
    <reaction evidence="11">
        <text>UTP + L-glutamine + ATP + H2O = CTP + L-glutamate + ADP + phosphate + 2 H(+)</text>
        <dbReference type="Rhea" id="RHEA:26426"/>
        <dbReference type="ChEBI" id="CHEBI:15377"/>
        <dbReference type="ChEBI" id="CHEBI:15378"/>
        <dbReference type="ChEBI" id="CHEBI:29985"/>
        <dbReference type="ChEBI" id="CHEBI:30616"/>
        <dbReference type="ChEBI" id="CHEBI:37563"/>
        <dbReference type="ChEBI" id="CHEBI:43474"/>
        <dbReference type="ChEBI" id="CHEBI:46398"/>
        <dbReference type="ChEBI" id="CHEBI:58359"/>
        <dbReference type="ChEBI" id="CHEBI:456216"/>
        <dbReference type="EC" id="6.3.4.2"/>
    </reaction>
</comment>
<dbReference type="SUPFAM" id="SSF52317">
    <property type="entry name" value="Class I glutamine amidotransferase-like"/>
    <property type="match status" value="1"/>
</dbReference>
<keyword evidence="8" id="KW-0460">Magnesium</keyword>
<dbReference type="NCBIfam" id="TIGR00337">
    <property type="entry name" value="PyrG"/>
    <property type="match status" value="1"/>
</dbReference>
<evidence type="ECO:0000256" key="1">
    <source>
        <dbReference type="ARBA" id="ARBA00005171"/>
    </source>
</evidence>
<proteinExistence type="inferred from homology"/>
<feature type="domain" description="CTP synthase N-terminal" evidence="17">
    <location>
        <begin position="8"/>
        <end position="271"/>
    </location>
</feature>
<evidence type="ECO:0000313" key="19">
    <source>
        <dbReference type="Proteomes" id="UP000231456"/>
    </source>
</evidence>
<dbReference type="UniPathway" id="UPA00159">
    <property type="reaction ID" value="UER00277"/>
</dbReference>
<comment type="pathway">
    <text evidence="1">Pyrimidine metabolism; CTP biosynthesis via de novo pathway; CTP from UDP: step 2/2.</text>
</comment>
<keyword evidence="4" id="KW-0436">Ligase</keyword>
<dbReference type="GO" id="GO:0005524">
    <property type="term" value="F:ATP binding"/>
    <property type="evidence" value="ECO:0007669"/>
    <property type="project" value="UniProtKB-KW"/>
</dbReference>
<dbReference type="SUPFAM" id="SSF52540">
    <property type="entry name" value="P-loop containing nucleoside triphosphate hydrolases"/>
    <property type="match status" value="1"/>
</dbReference>
<dbReference type="InterPro" id="IPR004468">
    <property type="entry name" value="CTP_synthase"/>
</dbReference>
<evidence type="ECO:0000256" key="6">
    <source>
        <dbReference type="ARBA" id="ARBA00022741"/>
    </source>
</evidence>
<keyword evidence="9" id="KW-0315">Glutamine amidotransferase</keyword>
<reference evidence="19" key="1">
    <citation type="submission" date="2017-09" db="EMBL/GenBank/DDBJ databases">
        <title>Depth-based differentiation of microbial function through sediment-hosted aquifers and enrichment of novel symbionts in the deep terrestrial subsurface.</title>
        <authorList>
            <person name="Probst A.J."/>
            <person name="Ladd B."/>
            <person name="Jarett J.K."/>
            <person name="Geller-Mcgrath D.E."/>
            <person name="Sieber C.M.K."/>
            <person name="Emerson J.B."/>
            <person name="Anantharaman K."/>
            <person name="Thomas B.C."/>
            <person name="Malmstrom R."/>
            <person name="Stieglmeier M."/>
            <person name="Klingl A."/>
            <person name="Woyke T."/>
            <person name="Ryan C.M."/>
            <person name="Banfield J.F."/>
        </authorList>
    </citation>
    <scope>NUCLEOTIDE SEQUENCE [LARGE SCALE GENOMIC DNA]</scope>
</reference>
<dbReference type="NCBIfam" id="NF003792">
    <property type="entry name" value="PRK05380.1"/>
    <property type="match status" value="1"/>
</dbReference>
<dbReference type="InterPro" id="IPR027417">
    <property type="entry name" value="P-loop_NTPase"/>
</dbReference>
<gene>
    <name evidence="18" type="ORF">CO030_02835</name>
</gene>
<evidence type="ECO:0000256" key="13">
    <source>
        <dbReference type="ARBA" id="ARBA00075170"/>
    </source>
</evidence>
<dbReference type="EMBL" id="PFRH01000094">
    <property type="protein sequence ID" value="PJC52440.1"/>
    <property type="molecule type" value="Genomic_DNA"/>
</dbReference>
<dbReference type="GO" id="GO:0003883">
    <property type="term" value="F:CTP synthase activity"/>
    <property type="evidence" value="ECO:0007669"/>
    <property type="project" value="UniProtKB-EC"/>
</dbReference>
<evidence type="ECO:0000256" key="12">
    <source>
        <dbReference type="ARBA" id="ARBA00070745"/>
    </source>
</evidence>
<dbReference type="GO" id="GO:0005829">
    <property type="term" value="C:cytosol"/>
    <property type="evidence" value="ECO:0007669"/>
    <property type="project" value="TreeGrafter"/>
</dbReference>
<dbReference type="Proteomes" id="UP000231456">
    <property type="component" value="Unassembled WGS sequence"/>
</dbReference>
<evidence type="ECO:0000313" key="18">
    <source>
        <dbReference type="EMBL" id="PJC52440.1"/>
    </source>
</evidence>
<dbReference type="InterPro" id="IPR033828">
    <property type="entry name" value="GATase1_CTP_Synthase"/>
</dbReference>
<organism evidence="18 19">
    <name type="scientific">Candidatus Magasanikbacteria bacterium CG_4_9_14_0_2_um_filter_42_11</name>
    <dbReference type="NCBI Taxonomy" id="1974643"/>
    <lineage>
        <taxon>Bacteria</taxon>
        <taxon>Candidatus Magasanikiibacteriota</taxon>
    </lineage>
</organism>
<dbReference type="InterPro" id="IPR017456">
    <property type="entry name" value="CTP_synthase_N"/>
</dbReference>
<evidence type="ECO:0000256" key="7">
    <source>
        <dbReference type="ARBA" id="ARBA00022840"/>
    </source>
</evidence>
<protein>
    <recommendedName>
        <fullName evidence="12">CTP synthase</fullName>
        <ecNumber evidence="3">6.3.4.2</ecNumber>
    </recommendedName>
    <alternativeName>
        <fullName evidence="14">Cytidine 5'-triphosphate synthase</fullName>
    </alternativeName>
    <alternativeName>
        <fullName evidence="15">Cytidine triphosphate synthetase</fullName>
    </alternativeName>
    <alternativeName>
        <fullName evidence="13">UTP--ammonia ligase</fullName>
    </alternativeName>
</protein>
<evidence type="ECO:0000259" key="17">
    <source>
        <dbReference type="Pfam" id="PF06418"/>
    </source>
</evidence>
<dbReference type="GO" id="GO:0046872">
    <property type="term" value="F:metal ion binding"/>
    <property type="evidence" value="ECO:0007669"/>
    <property type="project" value="UniProtKB-KW"/>
</dbReference>
<dbReference type="InterPro" id="IPR017926">
    <property type="entry name" value="GATASE"/>
</dbReference>
<dbReference type="PANTHER" id="PTHR11550">
    <property type="entry name" value="CTP SYNTHASE"/>
    <property type="match status" value="1"/>
</dbReference>
<evidence type="ECO:0000256" key="5">
    <source>
        <dbReference type="ARBA" id="ARBA00022723"/>
    </source>
</evidence>
<dbReference type="Gene3D" id="3.40.50.880">
    <property type="match status" value="1"/>
</dbReference>
<feature type="domain" description="Glutamine amidotransferase" evidence="16">
    <location>
        <begin position="311"/>
        <end position="551"/>
    </location>
</feature>
<name>A0A2M8F9M7_9BACT</name>
<evidence type="ECO:0000256" key="4">
    <source>
        <dbReference type="ARBA" id="ARBA00022598"/>
    </source>
</evidence>
<dbReference type="GO" id="GO:0019856">
    <property type="term" value="P:pyrimidine nucleobase biosynthetic process"/>
    <property type="evidence" value="ECO:0007669"/>
    <property type="project" value="TreeGrafter"/>
</dbReference>
<dbReference type="GO" id="GO:0042802">
    <property type="term" value="F:identical protein binding"/>
    <property type="evidence" value="ECO:0007669"/>
    <property type="project" value="TreeGrafter"/>
</dbReference>
<dbReference type="FunFam" id="3.40.50.880:FF:000002">
    <property type="entry name" value="CTP synthase"/>
    <property type="match status" value="1"/>
</dbReference>
<dbReference type="EC" id="6.3.4.2" evidence="3"/>
<dbReference type="FunFam" id="3.40.50.300:FF:000009">
    <property type="entry name" value="CTP synthase"/>
    <property type="match status" value="1"/>
</dbReference>
<dbReference type="GO" id="GO:0044210">
    <property type="term" value="P:'de novo' CTP biosynthetic process"/>
    <property type="evidence" value="ECO:0007669"/>
    <property type="project" value="UniProtKB-UniPathway"/>
</dbReference>
<keyword evidence="6" id="KW-0547">Nucleotide-binding</keyword>
<dbReference type="GO" id="GO:0097268">
    <property type="term" value="C:cytoophidium"/>
    <property type="evidence" value="ECO:0007669"/>
    <property type="project" value="UniProtKB-ARBA"/>
</dbReference>
<dbReference type="Pfam" id="PF06418">
    <property type="entry name" value="CTP_synth_N"/>
    <property type="match status" value="1"/>
</dbReference>
<evidence type="ECO:0000256" key="9">
    <source>
        <dbReference type="ARBA" id="ARBA00022962"/>
    </source>
</evidence>
<dbReference type="Gene3D" id="3.40.50.300">
    <property type="entry name" value="P-loop containing nucleotide triphosphate hydrolases"/>
    <property type="match status" value="1"/>
</dbReference>
<evidence type="ECO:0000256" key="8">
    <source>
        <dbReference type="ARBA" id="ARBA00022842"/>
    </source>
</evidence>
<evidence type="ECO:0000259" key="16">
    <source>
        <dbReference type="Pfam" id="PF00117"/>
    </source>
</evidence>
<dbReference type="AlphaFoldDB" id="A0A2M8F9M7"/>
<comment type="similarity">
    <text evidence="2">Belongs to the CTP synthase family.</text>
</comment>
<evidence type="ECO:0000256" key="3">
    <source>
        <dbReference type="ARBA" id="ARBA00012291"/>
    </source>
</evidence>
<dbReference type="PROSITE" id="PS51273">
    <property type="entry name" value="GATASE_TYPE_1"/>
    <property type="match status" value="1"/>
</dbReference>
<dbReference type="InterPro" id="IPR029062">
    <property type="entry name" value="Class_I_gatase-like"/>
</dbReference>
<evidence type="ECO:0000256" key="2">
    <source>
        <dbReference type="ARBA" id="ARBA00007533"/>
    </source>
</evidence>
<keyword evidence="7" id="KW-0067">ATP-binding</keyword>
<evidence type="ECO:0000256" key="11">
    <source>
        <dbReference type="ARBA" id="ARBA00047781"/>
    </source>
</evidence>
<evidence type="ECO:0000256" key="15">
    <source>
        <dbReference type="ARBA" id="ARBA00083191"/>
    </source>
</evidence>
<keyword evidence="10" id="KW-0665">Pyrimidine biosynthesis</keyword>
<keyword evidence="5" id="KW-0479">Metal-binding</keyword>
<evidence type="ECO:0000256" key="10">
    <source>
        <dbReference type="ARBA" id="ARBA00022975"/>
    </source>
</evidence>
<evidence type="ECO:0000256" key="14">
    <source>
        <dbReference type="ARBA" id="ARBA00079941"/>
    </source>
</evidence>
<dbReference type="Pfam" id="PF00117">
    <property type="entry name" value="GATase"/>
    <property type="match status" value="1"/>
</dbReference>
<dbReference type="PANTHER" id="PTHR11550:SF0">
    <property type="entry name" value="CTP SYNTHASE-RELATED"/>
    <property type="match status" value="1"/>
</dbReference>